<dbReference type="Pfam" id="PF00069">
    <property type="entry name" value="Pkinase"/>
    <property type="match status" value="1"/>
</dbReference>
<evidence type="ECO:0000256" key="3">
    <source>
        <dbReference type="ARBA" id="ARBA00022553"/>
    </source>
</evidence>
<dbReference type="EMBL" id="GEEE01002055">
    <property type="protein sequence ID" value="JAP61170.1"/>
    <property type="molecule type" value="Transcribed_RNA"/>
</dbReference>
<evidence type="ECO:0000313" key="11">
    <source>
        <dbReference type="EMBL" id="JAP61170.1"/>
    </source>
</evidence>
<name>A0A0V0J6B1_SCHSO</name>
<keyword evidence="2" id="KW-0723">Serine/threonine-protein kinase</keyword>
<feature type="region of interest" description="Disordered" evidence="8">
    <location>
        <begin position="290"/>
        <end position="315"/>
    </location>
</feature>
<dbReference type="SUPFAM" id="SSF50729">
    <property type="entry name" value="PH domain-like"/>
    <property type="match status" value="1"/>
</dbReference>
<dbReference type="InterPro" id="IPR000961">
    <property type="entry name" value="AGC-kinase_C"/>
</dbReference>
<evidence type="ECO:0000256" key="1">
    <source>
        <dbReference type="ARBA" id="ARBA00009793"/>
    </source>
</evidence>
<keyword evidence="11" id="KW-0675">Receptor</keyword>
<dbReference type="PANTHER" id="PTHR24355:SF18">
    <property type="entry name" value="G PROTEIN-COUPLED RECEPTOR KINASE"/>
    <property type="match status" value="1"/>
</dbReference>
<feature type="region of interest" description="Disordered" evidence="8">
    <location>
        <begin position="332"/>
        <end position="365"/>
    </location>
</feature>
<dbReference type="SMART" id="SM00220">
    <property type="entry name" value="S_TKc"/>
    <property type="match status" value="1"/>
</dbReference>
<evidence type="ECO:0000256" key="5">
    <source>
        <dbReference type="ARBA" id="ARBA00022741"/>
    </source>
</evidence>
<keyword evidence="3" id="KW-0597">Phosphoprotein</keyword>
<dbReference type="FunFam" id="1.10.510.10:FF:000074">
    <property type="entry name" value="G protein-coupled receptor kinase"/>
    <property type="match status" value="1"/>
</dbReference>
<dbReference type="Gene3D" id="3.30.200.20">
    <property type="entry name" value="Phosphorylase Kinase, domain 1"/>
    <property type="match status" value="1"/>
</dbReference>
<sequence>MTYAFQTPEKLCFILDLMNGGDLNYHLSHHGTFTEVEVQFYAAEVILGLEHMHERNIVYRDLKPANILLDERGHVRISDLGLACDVSEKWPTAAVGTYGYMAPEVIKKSVSYAFSADWYSLGCTIYKLLVGNCPFRQHGQHGRMNDGKSSSQQILHIPDNFSENTKSFLTQLLETQVENRLGCCGSGASELTSHPFLAHMDWELVKRQQLEPPVIPPRDEVNAADALEIGAFDEEDVQGIKLTKEDQAVYESFDVVIADRWQHEMVTTIFDAVNEEFDQIEHKRRQKLQQKLKQLTQSMGGLSSSPAHDSEVDPAEAESSRFVSKYLSGTTNFGSQQSHQETWERLQSSSNLQKTRPESLTTKQTSIDEDVIPSWPADLLLEWWIAPETYGCGPSDCLIESELLRLGGPFLHTWQKKHVRLFPNRLEIYHKTQQGIPLKGAESVSMLDFGSIYPSLQKVNKYENVVIIVLKDQSKIFFTSMDQIIIETWLCELLQAFQNSSQVLSAVSRKVYWIYGIDEPKLYARAAPSSQNETSANRATVSTLTDINAKRKTFQRMQSFQTVLGQKHNSPPVPRADPVSSLGRRAIMRTINRTTLDHSQDTE</sequence>
<dbReference type="GO" id="GO:0004703">
    <property type="term" value="F:G protein-coupled receptor kinase activity"/>
    <property type="evidence" value="ECO:0007669"/>
    <property type="project" value="TreeGrafter"/>
</dbReference>
<dbReference type="GO" id="GO:0005524">
    <property type="term" value="F:ATP binding"/>
    <property type="evidence" value="ECO:0007669"/>
    <property type="project" value="UniProtKB-KW"/>
</dbReference>
<dbReference type="GO" id="GO:0009966">
    <property type="term" value="P:regulation of signal transduction"/>
    <property type="evidence" value="ECO:0007669"/>
    <property type="project" value="TreeGrafter"/>
</dbReference>
<evidence type="ECO:0000256" key="4">
    <source>
        <dbReference type="ARBA" id="ARBA00022679"/>
    </source>
</evidence>
<protein>
    <submittedName>
        <fullName evidence="11">Beta-adrenergic receptor kinase 1</fullName>
    </submittedName>
</protein>
<dbReference type="InterPro" id="IPR011009">
    <property type="entry name" value="Kinase-like_dom_sf"/>
</dbReference>
<accession>A0A0V0J6B1</accession>
<dbReference type="Gene3D" id="1.10.510.10">
    <property type="entry name" value="Transferase(Phosphotransferase) domain 1"/>
    <property type="match status" value="1"/>
</dbReference>
<feature type="domain" description="AGC-kinase C-terminal" evidence="10">
    <location>
        <begin position="198"/>
        <end position="265"/>
    </location>
</feature>
<evidence type="ECO:0000259" key="9">
    <source>
        <dbReference type="PROSITE" id="PS50011"/>
    </source>
</evidence>
<dbReference type="SUPFAM" id="SSF56112">
    <property type="entry name" value="Protein kinase-like (PK-like)"/>
    <property type="match status" value="1"/>
</dbReference>
<dbReference type="PANTHER" id="PTHR24355">
    <property type="entry name" value="G PROTEIN-COUPLED RECEPTOR KINASE/RIBOSOMAL PROTEIN S6 KINASE"/>
    <property type="match status" value="1"/>
</dbReference>
<comment type="similarity">
    <text evidence="1">Belongs to the protein kinase superfamily. AGC Ser/Thr protein kinase family. GPRK subfamily.</text>
</comment>
<dbReference type="Gene3D" id="1.10.287.1270">
    <property type="match status" value="1"/>
</dbReference>
<evidence type="ECO:0000256" key="7">
    <source>
        <dbReference type="ARBA" id="ARBA00022840"/>
    </source>
</evidence>
<evidence type="ECO:0000256" key="2">
    <source>
        <dbReference type="ARBA" id="ARBA00022527"/>
    </source>
</evidence>
<organism evidence="11">
    <name type="scientific">Schistocephalus solidus</name>
    <name type="common">Tapeworm</name>
    <dbReference type="NCBI Taxonomy" id="70667"/>
    <lineage>
        <taxon>Eukaryota</taxon>
        <taxon>Metazoa</taxon>
        <taxon>Spiralia</taxon>
        <taxon>Lophotrochozoa</taxon>
        <taxon>Platyhelminthes</taxon>
        <taxon>Cestoda</taxon>
        <taxon>Eucestoda</taxon>
        <taxon>Diphyllobothriidea</taxon>
        <taxon>Diphyllobothriidae</taxon>
        <taxon>Schistocephalus</taxon>
    </lineage>
</organism>
<reference evidence="11" key="1">
    <citation type="submission" date="2016-01" db="EMBL/GenBank/DDBJ databases">
        <title>Reference transcriptome for the parasite Schistocephalus solidus: insights into the molecular evolution of parasitism.</title>
        <authorList>
            <person name="Hebert F.O."/>
            <person name="Grambauer S."/>
            <person name="Barber I."/>
            <person name="Landry C.R."/>
            <person name="Aubin-Horth N."/>
        </authorList>
    </citation>
    <scope>NUCLEOTIDE SEQUENCE</scope>
</reference>
<dbReference type="PROSITE" id="PS51285">
    <property type="entry name" value="AGC_KINASE_CTER"/>
    <property type="match status" value="1"/>
</dbReference>
<dbReference type="SMART" id="SM00233">
    <property type="entry name" value="PH"/>
    <property type="match status" value="1"/>
</dbReference>
<keyword evidence="5" id="KW-0547">Nucleotide-binding</keyword>
<keyword evidence="7" id="KW-0067">ATP-binding</keyword>
<dbReference type="InterPro" id="IPR011993">
    <property type="entry name" value="PH-like_dom_sf"/>
</dbReference>
<gene>
    <name evidence="11" type="primary">ARBK1</name>
    <name evidence="11" type="ORF">TR127352</name>
</gene>
<evidence type="ECO:0000256" key="6">
    <source>
        <dbReference type="ARBA" id="ARBA00022777"/>
    </source>
</evidence>
<dbReference type="GO" id="GO:0007186">
    <property type="term" value="P:G protein-coupled receptor signaling pathway"/>
    <property type="evidence" value="ECO:0007669"/>
    <property type="project" value="TreeGrafter"/>
</dbReference>
<feature type="compositionally biased region" description="Polar residues" evidence="8">
    <location>
        <begin position="296"/>
        <end position="307"/>
    </location>
</feature>
<dbReference type="InterPro" id="IPR001849">
    <property type="entry name" value="PH_domain"/>
</dbReference>
<dbReference type="PROSITE" id="PS50011">
    <property type="entry name" value="PROTEIN_KINASE_DOM"/>
    <property type="match status" value="1"/>
</dbReference>
<dbReference type="Gene3D" id="2.30.29.30">
    <property type="entry name" value="Pleckstrin-homology domain (PH domain)/Phosphotyrosine-binding domain (PTB)"/>
    <property type="match status" value="1"/>
</dbReference>
<dbReference type="InterPro" id="IPR008271">
    <property type="entry name" value="Ser/Thr_kinase_AS"/>
</dbReference>
<keyword evidence="6 11" id="KW-0418">Kinase</keyword>
<dbReference type="PROSITE" id="PS00108">
    <property type="entry name" value="PROTEIN_KINASE_ST"/>
    <property type="match status" value="1"/>
</dbReference>
<dbReference type="GO" id="GO:0001664">
    <property type="term" value="F:G protein-coupled receptor binding"/>
    <property type="evidence" value="ECO:0007669"/>
    <property type="project" value="TreeGrafter"/>
</dbReference>
<evidence type="ECO:0000256" key="8">
    <source>
        <dbReference type="SAM" id="MobiDB-lite"/>
    </source>
</evidence>
<feature type="domain" description="Protein kinase" evidence="9">
    <location>
        <begin position="1"/>
        <end position="197"/>
    </location>
</feature>
<keyword evidence="4" id="KW-0808">Transferase</keyword>
<proteinExistence type="inferred from homology"/>
<dbReference type="AlphaFoldDB" id="A0A0V0J6B1"/>
<dbReference type="InterPro" id="IPR000719">
    <property type="entry name" value="Prot_kinase_dom"/>
</dbReference>
<feature type="region of interest" description="Disordered" evidence="8">
    <location>
        <begin position="565"/>
        <end position="584"/>
    </location>
</feature>
<evidence type="ECO:0000259" key="10">
    <source>
        <dbReference type="PROSITE" id="PS51285"/>
    </source>
</evidence>